<dbReference type="EMBL" id="KB445792">
    <property type="protein sequence ID" value="EMD40279.1"/>
    <property type="molecule type" value="Genomic_DNA"/>
</dbReference>
<feature type="region of interest" description="Disordered" evidence="1">
    <location>
        <begin position="1"/>
        <end position="25"/>
    </location>
</feature>
<organism evidence="2 3">
    <name type="scientific">Ceriporiopsis subvermispora (strain B)</name>
    <name type="common">White-rot fungus</name>
    <name type="synonym">Gelatoporia subvermispora</name>
    <dbReference type="NCBI Taxonomy" id="914234"/>
    <lineage>
        <taxon>Eukaryota</taxon>
        <taxon>Fungi</taxon>
        <taxon>Dikarya</taxon>
        <taxon>Basidiomycota</taxon>
        <taxon>Agaricomycotina</taxon>
        <taxon>Agaricomycetes</taxon>
        <taxon>Polyporales</taxon>
        <taxon>Gelatoporiaceae</taxon>
        <taxon>Gelatoporia</taxon>
    </lineage>
</organism>
<keyword evidence="3" id="KW-1185">Reference proteome</keyword>
<dbReference type="HOGENOM" id="CLU_137139_0_0_1"/>
<evidence type="ECO:0000313" key="3">
    <source>
        <dbReference type="Proteomes" id="UP000016930"/>
    </source>
</evidence>
<feature type="non-terminal residue" evidence="2">
    <location>
        <position position="165"/>
    </location>
</feature>
<gene>
    <name evidence="2" type="ORF">CERSUDRAFT_79952</name>
</gene>
<dbReference type="Proteomes" id="UP000016930">
    <property type="component" value="Unassembled WGS sequence"/>
</dbReference>
<reference evidence="2 3" key="1">
    <citation type="journal article" date="2012" name="Proc. Natl. Acad. Sci. U.S.A.">
        <title>Comparative genomics of Ceriporiopsis subvermispora and Phanerochaete chrysosporium provide insight into selective ligninolysis.</title>
        <authorList>
            <person name="Fernandez-Fueyo E."/>
            <person name="Ruiz-Duenas F.J."/>
            <person name="Ferreira P."/>
            <person name="Floudas D."/>
            <person name="Hibbett D.S."/>
            <person name="Canessa P."/>
            <person name="Larrondo L.F."/>
            <person name="James T.Y."/>
            <person name="Seelenfreund D."/>
            <person name="Lobos S."/>
            <person name="Polanco R."/>
            <person name="Tello M."/>
            <person name="Honda Y."/>
            <person name="Watanabe T."/>
            <person name="Watanabe T."/>
            <person name="Ryu J.S."/>
            <person name="Kubicek C.P."/>
            <person name="Schmoll M."/>
            <person name="Gaskell J."/>
            <person name="Hammel K.E."/>
            <person name="St John F.J."/>
            <person name="Vanden Wymelenberg A."/>
            <person name="Sabat G."/>
            <person name="Splinter BonDurant S."/>
            <person name="Syed K."/>
            <person name="Yadav J.S."/>
            <person name="Doddapaneni H."/>
            <person name="Subramanian V."/>
            <person name="Lavin J.L."/>
            <person name="Oguiza J.A."/>
            <person name="Perez G."/>
            <person name="Pisabarro A.G."/>
            <person name="Ramirez L."/>
            <person name="Santoyo F."/>
            <person name="Master E."/>
            <person name="Coutinho P.M."/>
            <person name="Henrissat B."/>
            <person name="Lombard V."/>
            <person name="Magnuson J.K."/>
            <person name="Kuees U."/>
            <person name="Hori C."/>
            <person name="Igarashi K."/>
            <person name="Samejima M."/>
            <person name="Held B.W."/>
            <person name="Barry K.W."/>
            <person name="LaButti K.M."/>
            <person name="Lapidus A."/>
            <person name="Lindquist E.A."/>
            <person name="Lucas S.M."/>
            <person name="Riley R."/>
            <person name="Salamov A.A."/>
            <person name="Hoffmeister D."/>
            <person name="Schwenk D."/>
            <person name="Hadar Y."/>
            <person name="Yarden O."/>
            <person name="de Vries R.P."/>
            <person name="Wiebenga A."/>
            <person name="Stenlid J."/>
            <person name="Eastwood D."/>
            <person name="Grigoriev I.V."/>
            <person name="Berka R.M."/>
            <person name="Blanchette R.A."/>
            <person name="Kersten P."/>
            <person name="Martinez A.T."/>
            <person name="Vicuna R."/>
            <person name="Cullen D."/>
        </authorList>
    </citation>
    <scope>NUCLEOTIDE SEQUENCE [LARGE SCALE GENOMIC DNA]</scope>
    <source>
        <strain evidence="2 3">B</strain>
    </source>
</reference>
<dbReference type="OrthoDB" id="2143914at2759"/>
<name>M2PU67_CERS8</name>
<proteinExistence type="predicted"/>
<protein>
    <submittedName>
        <fullName evidence="2">Uncharacterized protein</fullName>
    </submittedName>
</protein>
<dbReference type="STRING" id="914234.M2PU67"/>
<evidence type="ECO:0000313" key="2">
    <source>
        <dbReference type="EMBL" id="EMD40279.1"/>
    </source>
</evidence>
<evidence type="ECO:0000256" key="1">
    <source>
        <dbReference type="SAM" id="MobiDB-lite"/>
    </source>
</evidence>
<accession>M2PU67</accession>
<dbReference type="AlphaFoldDB" id="M2PU67"/>
<sequence length="165" mass="18630">MRARALHVSDPPNPNSSPVDSTPTEKELAGMVLRLTAHLVTYPDPAQLTAQAETIATLTAQRTFLVQQRDEEHERWCAERDSWDRVAEALLSKGRSTGQKDYEAERKLGRLQDDNSMLRHKLTDALDRVHALEAELSRLRPLLLVQPELLNDPAQSPGFFQLLPM</sequence>